<dbReference type="GO" id="GO:0017148">
    <property type="term" value="P:negative regulation of translation"/>
    <property type="evidence" value="ECO:0007669"/>
    <property type="project" value="UniProtKB-UniRule"/>
</dbReference>
<dbReference type="GO" id="GO:0042256">
    <property type="term" value="P:cytosolic ribosome assembly"/>
    <property type="evidence" value="ECO:0007669"/>
    <property type="project" value="UniProtKB-UniRule"/>
</dbReference>
<dbReference type="OrthoDB" id="9793681at2"/>
<dbReference type="PANTHER" id="PTHR21043">
    <property type="entry name" value="IOJAP SUPERFAMILY ORTHOLOG"/>
    <property type="match status" value="1"/>
</dbReference>
<accession>A0A1I2G276</accession>
<dbReference type="FunFam" id="3.30.460.10:FF:000008">
    <property type="entry name" value="Ribosomal silencing factor RsfS"/>
    <property type="match status" value="1"/>
</dbReference>
<proteinExistence type="inferred from homology"/>
<dbReference type="Pfam" id="PF02410">
    <property type="entry name" value="RsfS"/>
    <property type="match status" value="1"/>
</dbReference>
<dbReference type="AlphaFoldDB" id="A0A1I2G276"/>
<comment type="subunit">
    <text evidence="2">Interacts with ribosomal protein uL14 (rplN).</text>
</comment>
<gene>
    <name evidence="2" type="primary">rsfS</name>
    <name evidence="3" type="ORF">SAMN04488035_1660</name>
</gene>
<dbReference type="RefSeq" id="WP_093377067.1">
    <property type="nucleotide sequence ID" value="NZ_BNAN01000002.1"/>
</dbReference>
<dbReference type="GO" id="GO:0005737">
    <property type="term" value="C:cytoplasm"/>
    <property type="evidence" value="ECO:0007669"/>
    <property type="project" value="UniProtKB-SubCell"/>
</dbReference>
<keyword evidence="2" id="KW-0810">Translation regulation</keyword>
<evidence type="ECO:0000313" key="3">
    <source>
        <dbReference type="EMBL" id="SFF11238.1"/>
    </source>
</evidence>
<keyword evidence="4" id="KW-1185">Reference proteome</keyword>
<evidence type="ECO:0000256" key="2">
    <source>
        <dbReference type="HAMAP-Rule" id="MF_01477"/>
    </source>
</evidence>
<evidence type="ECO:0000256" key="1">
    <source>
        <dbReference type="ARBA" id="ARBA00010574"/>
    </source>
</evidence>
<keyword evidence="2" id="KW-0678">Repressor</keyword>
<dbReference type="PANTHER" id="PTHR21043:SF0">
    <property type="entry name" value="MITOCHONDRIAL ASSEMBLY OF RIBOSOMAL LARGE SUBUNIT PROTEIN 1"/>
    <property type="match status" value="1"/>
</dbReference>
<protein>
    <recommendedName>
        <fullName evidence="2">Ribosomal silencing factor RsfS</fullName>
    </recommendedName>
</protein>
<comment type="subcellular location">
    <subcellularLocation>
        <location evidence="2">Cytoplasm</location>
    </subcellularLocation>
</comment>
<dbReference type="GO" id="GO:0090071">
    <property type="term" value="P:negative regulation of ribosome biogenesis"/>
    <property type="evidence" value="ECO:0007669"/>
    <property type="project" value="UniProtKB-UniRule"/>
</dbReference>
<dbReference type="HAMAP" id="MF_01477">
    <property type="entry name" value="Iojap_RsfS"/>
    <property type="match status" value="1"/>
</dbReference>
<comment type="similarity">
    <text evidence="1 2">Belongs to the Iojap/RsfS family.</text>
</comment>
<evidence type="ECO:0000313" key="4">
    <source>
        <dbReference type="Proteomes" id="UP000198520"/>
    </source>
</evidence>
<dbReference type="EMBL" id="FONZ01000002">
    <property type="protein sequence ID" value="SFF11238.1"/>
    <property type="molecule type" value="Genomic_DNA"/>
</dbReference>
<dbReference type="SUPFAM" id="SSF81301">
    <property type="entry name" value="Nucleotidyltransferase"/>
    <property type="match status" value="1"/>
</dbReference>
<keyword evidence="2" id="KW-0963">Cytoplasm</keyword>
<dbReference type="NCBIfam" id="TIGR00090">
    <property type="entry name" value="rsfS_iojap_ybeB"/>
    <property type="match status" value="1"/>
</dbReference>
<comment type="function">
    <text evidence="2">Functions as a ribosomal silencing factor. Interacts with ribosomal protein uL14 (rplN), blocking formation of intersubunit bridge B8. Prevents association of the 30S and 50S ribosomal subunits and the formation of functional ribosomes, thus repressing translation.</text>
</comment>
<dbReference type="InterPro" id="IPR043519">
    <property type="entry name" value="NT_sf"/>
</dbReference>
<dbReference type="InterPro" id="IPR004394">
    <property type="entry name" value="Iojap/RsfS/C7orf30"/>
</dbReference>
<name>A0A1I2G276_9MICO</name>
<organism evidence="3 4">
    <name type="scientific">Flavimobilis marinus</name>
    <dbReference type="NCBI Taxonomy" id="285351"/>
    <lineage>
        <taxon>Bacteria</taxon>
        <taxon>Bacillati</taxon>
        <taxon>Actinomycetota</taxon>
        <taxon>Actinomycetes</taxon>
        <taxon>Micrococcales</taxon>
        <taxon>Jonesiaceae</taxon>
        <taxon>Flavimobilis</taxon>
    </lineage>
</organism>
<sequence>MPATERAEELAVIAARAAADVKAEEIIALDVSEQLALTDVFLIASGKTDRQVIAIVDAIDEALHKVGVKTLRREGQQEAHWVLLDYGDIVVHVQQAEDRVYYALERLWKDCPEVALPADLHDRVTEDGPAEDGAAEPTA</sequence>
<dbReference type="STRING" id="285351.SAMN04488035_1660"/>
<dbReference type="GO" id="GO:0043023">
    <property type="term" value="F:ribosomal large subunit binding"/>
    <property type="evidence" value="ECO:0007669"/>
    <property type="project" value="TreeGrafter"/>
</dbReference>
<reference evidence="4" key="1">
    <citation type="submission" date="2016-10" db="EMBL/GenBank/DDBJ databases">
        <authorList>
            <person name="Varghese N."/>
            <person name="Submissions S."/>
        </authorList>
    </citation>
    <scope>NUCLEOTIDE SEQUENCE [LARGE SCALE GENOMIC DNA]</scope>
    <source>
        <strain evidence="4">DSM 19083</strain>
    </source>
</reference>
<dbReference type="Proteomes" id="UP000198520">
    <property type="component" value="Unassembled WGS sequence"/>
</dbReference>
<dbReference type="Gene3D" id="3.30.460.10">
    <property type="entry name" value="Beta Polymerase, domain 2"/>
    <property type="match status" value="1"/>
</dbReference>